<dbReference type="NCBIfam" id="NF033711">
    <property type="entry name" value="T9SS_PorQ"/>
    <property type="match status" value="1"/>
</dbReference>
<dbReference type="SUPFAM" id="SSF56935">
    <property type="entry name" value="Porins"/>
    <property type="match status" value="1"/>
</dbReference>
<keyword evidence="1" id="KW-0732">Signal</keyword>
<dbReference type="EMBL" id="QPIE01000005">
    <property type="protein sequence ID" value="RCU42644.1"/>
    <property type="molecule type" value="Genomic_DNA"/>
</dbReference>
<dbReference type="AlphaFoldDB" id="A0A368MZ19"/>
<keyword evidence="3" id="KW-1185">Reference proteome</keyword>
<dbReference type="RefSeq" id="WP_114303856.1">
    <property type="nucleotide sequence ID" value="NZ_QPIE01000005.1"/>
</dbReference>
<feature type="signal peptide" evidence="1">
    <location>
        <begin position="1"/>
        <end position="18"/>
    </location>
</feature>
<feature type="chain" id="PRO_5016647734" evidence="1">
    <location>
        <begin position="19"/>
        <end position="330"/>
    </location>
</feature>
<reference evidence="2 3" key="1">
    <citation type="submission" date="2018-07" db="EMBL/GenBank/DDBJ databases">
        <title>Chryseobacterium lacus sp. nov., isolated from lake water.</title>
        <authorList>
            <person name="Li C.-M."/>
        </authorList>
    </citation>
    <scope>NUCLEOTIDE SEQUENCE [LARGE SCALE GENOMIC DNA]</scope>
    <source>
        <strain evidence="2 3">YLOS41</strain>
    </source>
</reference>
<protein>
    <submittedName>
        <fullName evidence="2">Penicillin-binding protein</fullName>
    </submittedName>
</protein>
<organism evidence="2 3">
    <name type="scientific">Chryseobacterium lacus</name>
    <dbReference type="NCBI Taxonomy" id="2058346"/>
    <lineage>
        <taxon>Bacteria</taxon>
        <taxon>Pseudomonadati</taxon>
        <taxon>Bacteroidota</taxon>
        <taxon>Flavobacteriia</taxon>
        <taxon>Flavobacteriales</taxon>
        <taxon>Weeksellaceae</taxon>
        <taxon>Chryseobacterium group</taxon>
        <taxon>Chryseobacterium</taxon>
    </lineage>
</organism>
<comment type="caution">
    <text evidence="2">The sequence shown here is derived from an EMBL/GenBank/DDBJ whole genome shotgun (WGS) entry which is preliminary data.</text>
</comment>
<proteinExistence type="predicted"/>
<sequence length="330" mass="36373">MKKIYLSLLLFYVGTAQAQVGENVYPFLNLPVSARQAALGGDAISIMDKDVNFAAVNPALLNPDMHQQVSVNAASYLAGSTYGTLNYGHVFENGHMITANARYMDYGKMPRTDEAGFQNGEFGAFDAAIGAGYAYHFEKEWTIGAGVQVINSKIDNYTSMAVAGTIGVTYHLDKTNETLALAARNFGYQFKTFDGTRENLPFRIDLGYTKILKKFPAALTITAHDLQQFNISSELDLNGQEVGFTRKIMDHFSFGAELFPESSFRIRLGYNVKRGSELAVLDQRSFAGLSAGFGIRFNAFVIDYSHIRYHSASNVNMLGISIDLSGNRFD</sequence>
<evidence type="ECO:0000256" key="1">
    <source>
        <dbReference type="SAM" id="SignalP"/>
    </source>
</evidence>
<evidence type="ECO:0000313" key="3">
    <source>
        <dbReference type="Proteomes" id="UP000252172"/>
    </source>
</evidence>
<dbReference type="Gene3D" id="2.40.160.60">
    <property type="entry name" value="Outer membrane protein transport protein (OMPP1/FadL/TodX)"/>
    <property type="match status" value="1"/>
</dbReference>
<gene>
    <name evidence="2" type="ORF">DQ356_07410</name>
</gene>
<evidence type="ECO:0000313" key="2">
    <source>
        <dbReference type="EMBL" id="RCU42644.1"/>
    </source>
</evidence>
<dbReference type="OrthoDB" id="9809953at2"/>
<dbReference type="Proteomes" id="UP000252172">
    <property type="component" value="Unassembled WGS sequence"/>
</dbReference>
<accession>A0A368MZ19</accession>
<dbReference type="NCBIfam" id="NF033709">
    <property type="entry name" value="PorV_fam"/>
    <property type="match status" value="1"/>
</dbReference>
<name>A0A368MZ19_9FLAO</name>